<comment type="caution">
    <text evidence="3">The sequence shown here is derived from an EMBL/GenBank/DDBJ whole genome shotgun (WGS) entry which is preliminary data.</text>
</comment>
<organism evidence="3 4">
    <name type="scientific">Craurococcus roseus</name>
    <dbReference type="NCBI Taxonomy" id="77585"/>
    <lineage>
        <taxon>Bacteria</taxon>
        <taxon>Pseudomonadati</taxon>
        <taxon>Pseudomonadota</taxon>
        <taxon>Alphaproteobacteria</taxon>
        <taxon>Acetobacterales</taxon>
        <taxon>Acetobacteraceae</taxon>
        <taxon>Craurococcus</taxon>
    </lineage>
</organism>
<proteinExistence type="predicted"/>
<keyword evidence="1" id="KW-0812">Transmembrane</keyword>
<evidence type="ECO:0000256" key="1">
    <source>
        <dbReference type="SAM" id="Phobius"/>
    </source>
</evidence>
<feature type="transmembrane region" description="Helical" evidence="1">
    <location>
        <begin position="82"/>
        <end position="108"/>
    </location>
</feature>
<name>A0ABP3QNM4_9PROT</name>
<keyword evidence="4" id="KW-1185">Reference proteome</keyword>
<dbReference type="EMBL" id="BAAAFZ010000053">
    <property type="protein sequence ID" value="GAA0592531.1"/>
    <property type="molecule type" value="Genomic_DNA"/>
</dbReference>
<protein>
    <submittedName>
        <fullName evidence="3">Uncharacterized protein</fullName>
    </submittedName>
</protein>
<evidence type="ECO:0000256" key="2">
    <source>
        <dbReference type="SAM" id="SignalP"/>
    </source>
</evidence>
<evidence type="ECO:0000313" key="4">
    <source>
        <dbReference type="Proteomes" id="UP001501588"/>
    </source>
</evidence>
<dbReference type="InterPro" id="IPR006311">
    <property type="entry name" value="TAT_signal"/>
</dbReference>
<accession>A0ABP3QNM4</accession>
<gene>
    <name evidence="3" type="ORF">GCM10009416_33660</name>
</gene>
<sequence length="109" mass="10962">MTERTFRRAAAAAAAVAALALLLAPDAAHATTSAGLPWSSGMNTLSTEARGGLAFIFVVMGCVGGLTEYLNNGQLSMLLMILGRAGMVIGALGGIVTFASLFGMTAAIV</sequence>
<keyword evidence="1" id="KW-1133">Transmembrane helix</keyword>
<dbReference type="Proteomes" id="UP001501588">
    <property type="component" value="Unassembled WGS sequence"/>
</dbReference>
<dbReference type="PROSITE" id="PS51318">
    <property type="entry name" value="TAT"/>
    <property type="match status" value="1"/>
</dbReference>
<keyword evidence="2" id="KW-0732">Signal</keyword>
<dbReference type="RefSeq" id="WP_343896535.1">
    <property type="nucleotide sequence ID" value="NZ_BAAAFZ010000053.1"/>
</dbReference>
<reference evidence="4" key="1">
    <citation type="journal article" date="2019" name="Int. J. Syst. Evol. Microbiol.">
        <title>The Global Catalogue of Microorganisms (GCM) 10K type strain sequencing project: providing services to taxonomists for standard genome sequencing and annotation.</title>
        <authorList>
            <consortium name="The Broad Institute Genomics Platform"/>
            <consortium name="The Broad Institute Genome Sequencing Center for Infectious Disease"/>
            <person name="Wu L."/>
            <person name="Ma J."/>
        </authorList>
    </citation>
    <scope>NUCLEOTIDE SEQUENCE [LARGE SCALE GENOMIC DNA]</scope>
    <source>
        <strain evidence="4">JCM 9933</strain>
    </source>
</reference>
<feature type="signal peptide" evidence="2">
    <location>
        <begin position="1"/>
        <end position="30"/>
    </location>
</feature>
<evidence type="ECO:0000313" key="3">
    <source>
        <dbReference type="EMBL" id="GAA0592531.1"/>
    </source>
</evidence>
<feature type="chain" id="PRO_5046694776" evidence="2">
    <location>
        <begin position="31"/>
        <end position="109"/>
    </location>
</feature>
<feature type="transmembrane region" description="Helical" evidence="1">
    <location>
        <begin position="54"/>
        <end position="70"/>
    </location>
</feature>
<keyword evidence="1" id="KW-0472">Membrane</keyword>